<sequence>MSDSISTENFISRDLSSLHLNEIAAPKRTDGDGMENTVVNKTLPVEISKFLFGKTQNLRDQLIYRPDDLKGSYSQPPQVQGKIIELCPKSIKFVKNEGKLKLSAISAREPKFVPYEPYKAAVKPIVPITKSKVKKKIKTLDPALESLKENTILAEDIQKTVLDNLHDSTSSNSLIKNKTLYSNSEWEIEKATLEDELKQLRQDNEQLENQLKFQAQVNCELKNLLVAAVGEDLQTRVHILTEDKLQLARALLNSAQKLSTHQEQTEWLAGQCEVWRSRFLASSIMVEEMAKWKAALNQKTVDLQECVKKLLEERMKVRECLLPIYRDVSVLCDNFDVTSLRSGIRKLSTSHMVDLSNTIKQLSTVLRLQLLGDDRNTKYKEPDLTGLDTLTLAEKNAEQLLKHPLPLLGRDDSAYSAVMGAAVALGASHLFPTPAPTCCAHCSGEVKQL</sequence>
<dbReference type="GO" id="GO:0007030">
    <property type="term" value="P:Golgi organization"/>
    <property type="evidence" value="ECO:0007669"/>
    <property type="project" value="InterPro"/>
</dbReference>
<dbReference type="EMBL" id="GEDC01011999">
    <property type="protein sequence ID" value="JAS25299.1"/>
    <property type="molecule type" value="Transcribed_RNA"/>
</dbReference>
<evidence type="ECO:0000256" key="1">
    <source>
        <dbReference type="SAM" id="Coils"/>
    </source>
</evidence>
<dbReference type="GO" id="GO:0000139">
    <property type="term" value="C:Golgi membrane"/>
    <property type="evidence" value="ECO:0007669"/>
    <property type="project" value="TreeGrafter"/>
</dbReference>
<evidence type="ECO:0000313" key="2">
    <source>
        <dbReference type="EMBL" id="JAS25299.1"/>
    </source>
</evidence>
<dbReference type="EMBL" id="GEDC01004811">
    <property type="protein sequence ID" value="JAS32487.1"/>
    <property type="molecule type" value="Transcribed_RNA"/>
</dbReference>
<reference evidence="2" key="1">
    <citation type="submission" date="2015-12" db="EMBL/GenBank/DDBJ databases">
        <title>De novo transcriptome assembly of four potential Pierce s Disease insect vectors from Arizona vineyards.</title>
        <authorList>
            <person name="Tassone E.E."/>
        </authorList>
    </citation>
    <scope>NUCLEOTIDE SEQUENCE</scope>
</reference>
<evidence type="ECO:0000313" key="4">
    <source>
        <dbReference type="EMBL" id="JAS32487.1"/>
    </source>
</evidence>
<keyword evidence="1" id="KW-0175">Coiled coil</keyword>
<gene>
    <name evidence="2" type="ORF">g.43283</name>
    <name evidence="3" type="ORF">g.43284</name>
    <name evidence="4" type="ORF">g.43285</name>
    <name evidence="5" type="ORF">g.43287</name>
</gene>
<name>A0A1B6DHX8_9HEMI</name>
<evidence type="ECO:0000313" key="3">
    <source>
        <dbReference type="EMBL" id="JAS27754.1"/>
    </source>
</evidence>
<dbReference type="PANTHER" id="PTHR13066:SF2">
    <property type="entry name" value="GOLGIN-45"/>
    <property type="match status" value="1"/>
</dbReference>
<evidence type="ECO:0008006" key="6">
    <source>
        <dbReference type="Google" id="ProtNLM"/>
    </source>
</evidence>
<protein>
    <recommendedName>
        <fullName evidence="6">Golgin-45</fullName>
    </recommendedName>
</protein>
<dbReference type="InterPro" id="IPR027095">
    <property type="entry name" value="Golgin-45"/>
</dbReference>
<dbReference type="EMBL" id="GEDC01000124">
    <property type="protein sequence ID" value="JAS37174.1"/>
    <property type="molecule type" value="Transcribed_RNA"/>
</dbReference>
<dbReference type="AlphaFoldDB" id="A0A1B6DHX8"/>
<evidence type="ECO:0000313" key="5">
    <source>
        <dbReference type="EMBL" id="JAS37174.1"/>
    </source>
</evidence>
<organism evidence="2">
    <name type="scientific">Clastoptera arizonana</name>
    <name type="common">Arizona spittle bug</name>
    <dbReference type="NCBI Taxonomy" id="38151"/>
    <lineage>
        <taxon>Eukaryota</taxon>
        <taxon>Metazoa</taxon>
        <taxon>Ecdysozoa</taxon>
        <taxon>Arthropoda</taxon>
        <taxon>Hexapoda</taxon>
        <taxon>Insecta</taxon>
        <taxon>Pterygota</taxon>
        <taxon>Neoptera</taxon>
        <taxon>Paraneoptera</taxon>
        <taxon>Hemiptera</taxon>
        <taxon>Auchenorrhyncha</taxon>
        <taxon>Cercopoidea</taxon>
        <taxon>Clastopteridae</taxon>
        <taxon>Clastoptera</taxon>
    </lineage>
</organism>
<dbReference type="PANTHER" id="PTHR13066">
    <property type="entry name" value="BASIC LEUCINE ZIPPER NUCLEAR FACTOR 1 BLZF1 PROTEIN"/>
    <property type="match status" value="1"/>
</dbReference>
<feature type="coiled-coil region" evidence="1">
    <location>
        <begin position="183"/>
        <end position="217"/>
    </location>
</feature>
<dbReference type="EMBL" id="GEDC01009544">
    <property type="protein sequence ID" value="JAS27754.1"/>
    <property type="molecule type" value="Transcribed_RNA"/>
</dbReference>
<proteinExistence type="predicted"/>
<accession>A0A1B6DHX8</accession>
<dbReference type="GO" id="GO:0043001">
    <property type="term" value="P:Golgi to plasma membrane protein transport"/>
    <property type="evidence" value="ECO:0007669"/>
    <property type="project" value="InterPro"/>
</dbReference>